<dbReference type="Gene3D" id="3.30.2290.10">
    <property type="entry name" value="PmbA/TldD superfamily"/>
    <property type="match status" value="1"/>
</dbReference>
<dbReference type="GO" id="GO:0006508">
    <property type="term" value="P:proteolysis"/>
    <property type="evidence" value="ECO:0007669"/>
    <property type="project" value="InterPro"/>
</dbReference>
<dbReference type="PANTHER" id="PTHR43421:SF1">
    <property type="entry name" value="METALLOPROTEASE PMBA"/>
    <property type="match status" value="1"/>
</dbReference>
<dbReference type="InterPro" id="IPR047657">
    <property type="entry name" value="PmbA"/>
</dbReference>
<accession>A0A086P948</accession>
<protein>
    <submittedName>
        <fullName evidence="5">Modulator protein</fullName>
    </submittedName>
</protein>
<reference evidence="5" key="1">
    <citation type="submission" date="2014-08" db="EMBL/GenBank/DDBJ databases">
        <title>Draft genome sequences of Sphingobium herbicidovorans.</title>
        <authorList>
            <person name="Gan H.M."/>
            <person name="Gan H.Y."/>
            <person name="Savka M.A."/>
        </authorList>
    </citation>
    <scope>NUCLEOTIDE SEQUENCE [LARGE SCALE GENOMIC DNA]</scope>
    <source>
        <strain evidence="5">NBRC 16415</strain>
    </source>
</reference>
<dbReference type="GO" id="GO:0005829">
    <property type="term" value="C:cytosol"/>
    <property type="evidence" value="ECO:0007669"/>
    <property type="project" value="TreeGrafter"/>
</dbReference>
<proteinExistence type="inferred from homology"/>
<dbReference type="InterPro" id="IPR045569">
    <property type="entry name" value="Metalloprtase-TldD/E_C"/>
</dbReference>
<dbReference type="eggNOG" id="COG0312">
    <property type="taxonomic scope" value="Bacteria"/>
</dbReference>
<dbReference type="AlphaFoldDB" id="A0A086P948"/>
<dbReference type="Pfam" id="PF19289">
    <property type="entry name" value="PmbA_TldD_3rd"/>
    <property type="match status" value="1"/>
</dbReference>
<keyword evidence="6" id="KW-1185">Reference proteome</keyword>
<organism evidence="5 6">
    <name type="scientific">Sphingobium herbicidovorans (strain ATCC 700291 / DSM 11019 / CCUG 56400 / KCTC 2939 / LMG 18315 / NBRC 16415 / MH)</name>
    <name type="common">Sphingomonas herbicidovorans</name>
    <dbReference type="NCBI Taxonomy" id="1219045"/>
    <lineage>
        <taxon>Bacteria</taxon>
        <taxon>Pseudomonadati</taxon>
        <taxon>Pseudomonadota</taxon>
        <taxon>Alphaproteobacteria</taxon>
        <taxon>Sphingomonadales</taxon>
        <taxon>Sphingomonadaceae</taxon>
        <taxon>Sphingobium</taxon>
    </lineage>
</organism>
<sequence length="448" mass="46644">MLSLEEAQSRAQDLVAAARRAGADAADAIYACNASTTVAVRLGALEDVERSEGEEIGLRIFIGQRSASIAASDMNAATLGTLVDRCIAMAREAPEDPYAGLAPEDRLLRDALPALDLADPSDPEPALLRERALEVEEAARAVSGVTNSEGGGASNGRSQIALATSHGFAGAYAGTSHSTWASVLAGAGANMQRDHASHSVRHLDDLEKPAIIGARAGERAVARLNPAKLESGVLPIVFDRRIGSSIMGHLIGGMVGPAITRRSSFLLDSIGQALFDSAITIIDDPLRQRGMRSRPFDGEGLPVARRALIDQGVLTGWLLDSASARQLGLEPTGHASRGGSGAPGAGVTNVHMEPGSLSPAQLMADIKRGLYVTELIGMGVNGVTGDYSRGAAGFLIEDGAITRPVSEITIASNLKDMFRALIPANDLIFRYGMNVPTIRIDGMTVAGG</sequence>
<dbReference type="InterPro" id="IPR002510">
    <property type="entry name" value="Metalloprtase-TldD/E_N"/>
</dbReference>
<dbReference type="EMBL" id="JFZA02000020">
    <property type="protein sequence ID" value="KFG89916.1"/>
    <property type="molecule type" value="Genomic_DNA"/>
</dbReference>
<evidence type="ECO:0000259" key="3">
    <source>
        <dbReference type="Pfam" id="PF19289"/>
    </source>
</evidence>
<dbReference type="SUPFAM" id="SSF111283">
    <property type="entry name" value="Putative modulator of DNA gyrase, PmbA/TldD"/>
    <property type="match status" value="1"/>
</dbReference>
<gene>
    <name evidence="5" type="ORF">BV98_002331</name>
</gene>
<evidence type="ECO:0000259" key="4">
    <source>
        <dbReference type="Pfam" id="PF19290"/>
    </source>
</evidence>
<comment type="similarity">
    <text evidence="1">Belongs to the peptidase U62 family.</text>
</comment>
<dbReference type="InterPro" id="IPR035068">
    <property type="entry name" value="TldD/PmbA_N"/>
</dbReference>
<dbReference type="OrthoDB" id="9803618at2"/>
<dbReference type="Pfam" id="PF19290">
    <property type="entry name" value="PmbA_TldD_2nd"/>
    <property type="match status" value="1"/>
</dbReference>
<dbReference type="Proteomes" id="UP000024284">
    <property type="component" value="Unassembled WGS sequence"/>
</dbReference>
<dbReference type="PANTHER" id="PTHR43421">
    <property type="entry name" value="METALLOPROTEASE PMBA"/>
    <property type="match status" value="1"/>
</dbReference>
<dbReference type="InterPro" id="IPR045570">
    <property type="entry name" value="Metalloprtase-TldD/E_cen_dom"/>
</dbReference>
<dbReference type="STRING" id="76947.GCA_002080435_01626"/>
<dbReference type="PATRIC" id="fig|1219045.3.peg.2367"/>
<evidence type="ECO:0000313" key="6">
    <source>
        <dbReference type="Proteomes" id="UP000024284"/>
    </source>
</evidence>
<dbReference type="GO" id="GO:0008237">
    <property type="term" value="F:metallopeptidase activity"/>
    <property type="evidence" value="ECO:0007669"/>
    <property type="project" value="InterPro"/>
</dbReference>
<evidence type="ECO:0000259" key="2">
    <source>
        <dbReference type="Pfam" id="PF01523"/>
    </source>
</evidence>
<dbReference type="InterPro" id="IPR036059">
    <property type="entry name" value="TldD/PmbA_sf"/>
</dbReference>
<evidence type="ECO:0000256" key="1">
    <source>
        <dbReference type="ARBA" id="ARBA00005836"/>
    </source>
</evidence>
<comment type="caution">
    <text evidence="5">The sequence shown here is derived from an EMBL/GenBank/DDBJ whole genome shotgun (WGS) entry which is preliminary data.</text>
</comment>
<feature type="domain" description="Metalloprotease TldD/E C-terminal" evidence="3">
    <location>
        <begin position="231"/>
        <end position="447"/>
    </location>
</feature>
<dbReference type="Pfam" id="PF01523">
    <property type="entry name" value="PmbA_TldD_1st"/>
    <property type="match status" value="1"/>
</dbReference>
<feature type="domain" description="Metalloprotease TldD/E central" evidence="4">
    <location>
        <begin position="119"/>
        <end position="224"/>
    </location>
</feature>
<name>A0A086P948_SPHHM</name>
<evidence type="ECO:0000313" key="5">
    <source>
        <dbReference type="EMBL" id="KFG89916.1"/>
    </source>
</evidence>
<feature type="domain" description="Metalloprotease TldD/E N-terminal" evidence="2">
    <location>
        <begin position="34"/>
        <end position="90"/>
    </location>
</feature>
<dbReference type="RefSeq" id="WP_037466184.1">
    <property type="nucleotide sequence ID" value="NZ_BCZD01000032.1"/>
</dbReference>